<protein>
    <submittedName>
        <fullName evidence="2">Uncharacterized protein</fullName>
    </submittedName>
</protein>
<dbReference type="EMBL" id="AGNL01029397">
    <property type="protein sequence ID" value="EJK57127.1"/>
    <property type="molecule type" value="Genomic_DNA"/>
</dbReference>
<evidence type="ECO:0000313" key="2">
    <source>
        <dbReference type="EMBL" id="EJK57127.1"/>
    </source>
</evidence>
<proteinExistence type="predicted"/>
<gene>
    <name evidence="2" type="ORF">THAOC_22865</name>
</gene>
<comment type="caution">
    <text evidence="2">The sequence shown here is derived from an EMBL/GenBank/DDBJ whole genome shotgun (WGS) entry which is preliminary data.</text>
</comment>
<organism evidence="2 3">
    <name type="scientific">Thalassiosira oceanica</name>
    <name type="common">Marine diatom</name>
    <dbReference type="NCBI Taxonomy" id="159749"/>
    <lineage>
        <taxon>Eukaryota</taxon>
        <taxon>Sar</taxon>
        <taxon>Stramenopiles</taxon>
        <taxon>Ochrophyta</taxon>
        <taxon>Bacillariophyta</taxon>
        <taxon>Coscinodiscophyceae</taxon>
        <taxon>Thalassiosirophycidae</taxon>
        <taxon>Thalassiosirales</taxon>
        <taxon>Thalassiosiraceae</taxon>
        <taxon>Thalassiosira</taxon>
    </lineage>
</organism>
<evidence type="ECO:0000256" key="1">
    <source>
        <dbReference type="SAM" id="MobiDB-lite"/>
    </source>
</evidence>
<reference evidence="2 3" key="1">
    <citation type="journal article" date="2012" name="Genome Biol.">
        <title>Genome and low-iron response of an oceanic diatom adapted to chronic iron limitation.</title>
        <authorList>
            <person name="Lommer M."/>
            <person name="Specht M."/>
            <person name="Roy A.S."/>
            <person name="Kraemer L."/>
            <person name="Andreson R."/>
            <person name="Gutowska M.A."/>
            <person name="Wolf J."/>
            <person name="Bergner S.V."/>
            <person name="Schilhabel M.B."/>
            <person name="Klostermeier U.C."/>
            <person name="Beiko R.G."/>
            <person name="Rosenstiel P."/>
            <person name="Hippler M."/>
            <person name="Laroche J."/>
        </authorList>
    </citation>
    <scope>NUCLEOTIDE SEQUENCE [LARGE SCALE GENOMIC DNA]</scope>
    <source>
        <strain evidence="2 3">CCMP1005</strain>
    </source>
</reference>
<feature type="non-terminal residue" evidence="2">
    <location>
        <position position="1"/>
    </location>
</feature>
<dbReference type="Proteomes" id="UP000266841">
    <property type="component" value="Unassembled WGS sequence"/>
</dbReference>
<evidence type="ECO:0000313" key="3">
    <source>
        <dbReference type="Proteomes" id="UP000266841"/>
    </source>
</evidence>
<dbReference type="AlphaFoldDB" id="K0SEU7"/>
<feature type="region of interest" description="Disordered" evidence="1">
    <location>
        <begin position="47"/>
        <end position="66"/>
    </location>
</feature>
<sequence length="66" mass="7276">TAPGLDQGVTVLFGSRSCEAARAPNRRSKALLLSLVRIRGRAEIESIKHLGQTNDRDGNDEVQFKR</sequence>
<keyword evidence="3" id="KW-1185">Reference proteome</keyword>
<accession>K0SEU7</accession>
<name>K0SEU7_THAOC</name>